<feature type="chain" id="PRO_5046511593" evidence="1">
    <location>
        <begin position="32"/>
        <end position="100"/>
    </location>
</feature>
<feature type="signal peptide" evidence="1">
    <location>
        <begin position="1"/>
        <end position="31"/>
    </location>
</feature>
<gene>
    <name evidence="2" type="ORF">SK571_42855</name>
</gene>
<sequence>MQLVKHIAGGAVMAGVVAATVAGLCATPALAANRNLDGPPRSFKQETYNDRHGLEARCRTFGTIIRSGPVEAPPPDRIGNHSDDYEFGPYKYRVVCRPKG</sequence>
<reference evidence="2 3" key="2">
    <citation type="submission" date="2023-11" db="EMBL/GenBank/DDBJ databases">
        <authorList>
            <person name="Lara A.C."/>
            <person name="Chronakova A."/>
        </authorList>
    </citation>
    <scope>NUCLEOTIDE SEQUENCE [LARGE SCALE GENOMIC DNA]</scope>
    <source>
        <strain evidence="2 3">BCCO 10_0798</strain>
    </source>
</reference>
<dbReference type="EMBL" id="JAXAVV010000037">
    <property type="protein sequence ID" value="MDX8056156.1"/>
    <property type="molecule type" value="Genomic_DNA"/>
</dbReference>
<accession>A0ABU4U6M5</accession>
<keyword evidence="1" id="KW-0732">Signal</keyword>
<protein>
    <submittedName>
        <fullName evidence="2">Uncharacterized protein</fullName>
    </submittedName>
</protein>
<evidence type="ECO:0000256" key="1">
    <source>
        <dbReference type="SAM" id="SignalP"/>
    </source>
</evidence>
<keyword evidence="3" id="KW-1185">Reference proteome</keyword>
<proteinExistence type="predicted"/>
<dbReference type="RefSeq" id="WP_319989836.1">
    <property type="nucleotide sequence ID" value="NZ_JAXAVV010000037.1"/>
</dbReference>
<name>A0ABU4U6M5_9PSEU</name>
<organism evidence="2 3">
    <name type="scientific">Lentzea kristufekii</name>
    <dbReference type="NCBI Taxonomy" id="3095430"/>
    <lineage>
        <taxon>Bacteria</taxon>
        <taxon>Bacillati</taxon>
        <taxon>Actinomycetota</taxon>
        <taxon>Actinomycetes</taxon>
        <taxon>Pseudonocardiales</taxon>
        <taxon>Pseudonocardiaceae</taxon>
        <taxon>Lentzea</taxon>
    </lineage>
</organism>
<dbReference type="Proteomes" id="UP001271792">
    <property type="component" value="Unassembled WGS sequence"/>
</dbReference>
<comment type="caution">
    <text evidence="2">The sequence shown here is derived from an EMBL/GenBank/DDBJ whole genome shotgun (WGS) entry which is preliminary data.</text>
</comment>
<evidence type="ECO:0000313" key="3">
    <source>
        <dbReference type="Proteomes" id="UP001271792"/>
    </source>
</evidence>
<reference evidence="2 3" key="1">
    <citation type="submission" date="2023-11" db="EMBL/GenBank/DDBJ databases">
        <title>Lentzea sokolovensis, sp. nov., Lentzea kristufkii, sp. nov., and Lentzea miocenensis, sp. nov., rare actinobacteria from Sokolov Coal Basin, Miocene lacustrine sediment, Czech Republic.</title>
        <authorList>
            <person name="Lara A."/>
            <person name="Kotroba L."/>
            <person name="Nouioui I."/>
            <person name="Neumann-Schaal M."/>
            <person name="Mast Y."/>
            <person name="Chronakova A."/>
        </authorList>
    </citation>
    <scope>NUCLEOTIDE SEQUENCE [LARGE SCALE GENOMIC DNA]</scope>
    <source>
        <strain evidence="2 3">BCCO 10_0798</strain>
    </source>
</reference>
<evidence type="ECO:0000313" key="2">
    <source>
        <dbReference type="EMBL" id="MDX8056156.1"/>
    </source>
</evidence>